<evidence type="ECO:0000256" key="3">
    <source>
        <dbReference type="ARBA" id="ARBA00022517"/>
    </source>
</evidence>
<dbReference type="SUPFAM" id="SSF52540">
    <property type="entry name" value="P-loop containing nucleoside triphosphate hydrolases"/>
    <property type="match status" value="1"/>
</dbReference>
<dbReference type="Pfam" id="PF08701">
    <property type="entry name" value="GN3L_Grn1"/>
    <property type="match status" value="1"/>
</dbReference>
<feature type="region of interest" description="Disordered" evidence="8">
    <location>
        <begin position="1"/>
        <end position="155"/>
    </location>
</feature>
<dbReference type="InterPro" id="IPR050755">
    <property type="entry name" value="TRAFAC_YlqF/YawG_RiboMat"/>
</dbReference>
<evidence type="ECO:0000259" key="9">
    <source>
        <dbReference type="PROSITE" id="PS51721"/>
    </source>
</evidence>
<dbReference type="EMBL" id="KE546988">
    <property type="protein sequence ID" value="EPY53581.1"/>
    <property type="molecule type" value="Genomic_DNA"/>
</dbReference>
<dbReference type="eggNOG" id="KOG2484">
    <property type="taxonomic scope" value="Eukaryota"/>
</dbReference>
<keyword evidence="6" id="KW-0342">GTP-binding</keyword>
<dbReference type="PRINTS" id="PR00326">
    <property type="entry name" value="GTP1OBG"/>
</dbReference>
<reference evidence="10 11" key="1">
    <citation type="journal article" date="2011" name="Science">
        <title>Comparative functional genomics of the fission yeasts.</title>
        <authorList>
            <person name="Rhind N."/>
            <person name="Chen Z."/>
            <person name="Yassour M."/>
            <person name="Thompson D.A."/>
            <person name="Haas B.J."/>
            <person name="Habib N."/>
            <person name="Wapinski I."/>
            <person name="Roy S."/>
            <person name="Lin M.F."/>
            <person name="Heiman D.I."/>
            <person name="Young S.K."/>
            <person name="Furuya K."/>
            <person name="Guo Y."/>
            <person name="Pidoux A."/>
            <person name="Chen H.M."/>
            <person name="Robbertse B."/>
            <person name="Goldberg J.M."/>
            <person name="Aoki K."/>
            <person name="Bayne E.H."/>
            <person name="Berlin A.M."/>
            <person name="Desjardins C.A."/>
            <person name="Dobbs E."/>
            <person name="Dukaj L."/>
            <person name="Fan L."/>
            <person name="FitzGerald M.G."/>
            <person name="French C."/>
            <person name="Gujja S."/>
            <person name="Hansen K."/>
            <person name="Keifenheim D."/>
            <person name="Levin J.Z."/>
            <person name="Mosher R.A."/>
            <person name="Mueller C.A."/>
            <person name="Pfiffner J."/>
            <person name="Priest M."/>
            <person name="Russ C."/>
            <person name="Smialowska A."/>
            <person name="Swoboda P."/>
            <person name="Sykes S.M."/>
            <person name="Vaughn M."/>
            <person name="Vengrova S."/>
            <person name="Yoder R."/>
            <person name="Zeng Q."/>
            <person name="Allshire R."/>
            <person name="Baulcombe D."/>
            <person name="Birren B.W."/>
            <person name="Brown W."/>
            <person name="Ekwall K."/>
            <person name="Kellis M."/>
            <person name="Leatherwood J."/>
            <person name="Levin H."/>
            <person name="Margalit H."/>
            <person name="Martienssen R."/>
            <person name="Nieduszynski C.A."/>
            <person name="Spatafora J.W."/>
            <person name="Friedman N."/>
            <person name="Dalgaard J.Z."/>
            <person name="Baumann P."/>
            <person name="Niki H."/>
            <person name="Regev A."/>
            <person name="Nusbaum C."/>
        </authorList>
    </citation>
    <scope>NUCLEOTIDE SEQUENCE [LARGE SCALE GENOMIC DNA]</scope>
    <source>
        <strain evidence="11">OY26 / ATCC MYA-4695 / CBS 11777 / NBRC 106824 / NRRL Y48691</strain>
    </source>
</reference>
<evidence type="ECO:0000256" key="1">
    <source>
        <dbReference type="ARBA" id="ARBA00004123"/>
    </source>
</evidence>
<dbReference type="GO" id="GO:0015031">
    <property type="term" value="P:protein transport"/>
    <property type="evidence" value="ECO:0007669"/>
    <property type="project" value="UniProtKB-KW"/>
</dbReference>
<dbReference type="PANTHER" id="PTHR11089">
    <property type="entry name" value="GTP-BINDING PROTEIN-RELATED"/>
    <property type="match status" value="1"/>
</dbReference>
<dbReference type="InterPro" id="IPR023179">
    <property type="entry name" value="GTP-bd_ortho_bundle_sf"/>
</dbReference>
<dbReference type="GO" id="GO:0006364">
    <property type="term" value="P:rRNA processing"/>
    <property type="evidence" value="ECO:0007669"/>
    <property type="project" value="UniProtKB-ARBA"/>
</dbReference>
<dbReference type="Gene3D" id="3.40.50.300">
    <property type="entry name" value="P-loop containing nucleotide triphosphate hydrolases"/>
    <property type="match status" value="1"/>
</dbReference>
<proteinExistence type="predicted"/>
<dbReference type="InterPro" id="IPR006073">
    <property type="entry name" value="GTP-bd"/>
</dbReference>
<keyword evidence="5" id="KW-0653">Protein transport</keyword>
<feature type="compositionally biased region" description="Acidic residues" evidence="8">
    <location>
        <begin position="122"/>
        <end position="149"/>
    </location>
</feature>
<evidence type="ECO:0000256" key="7">
    <source>
        <dbReference type="ARBA" id="ARBA00023242"/>
    </source>
</evidence>
<keyword evidence="7" id="KW-0539">Nucleus</keyword>
<dbReference type="PROSITE" id="PS51721">
    <property type="entry name" value="G_CP"/>
    <property type="match status" value="1"/>
</dbReference>
<evidence type="ECO:0000256" key="4">
    <source>
        <dbReference type="ARBA" id="ARBA00022741"/>
    </source>
</evidence>
<dbReference type="FunFam" id="1.10.1580.10:FF:000006">
    <property type="entry name" value="Nuclear GTP-binding protein NUG1"/>
    <property type="match status" value="1"/>
</dbReference>
<evidence type="ECO:0000313" key="11">
    <source>
        <dbReference type="Proteomes" id="UP000015464"/>
    </source>
</evidence>
<feature type="compositionally biased region" description="Basic residues" evidence="8">
    <location>
        <begin position="1"/>
        <end position="16"/>
    </location>
</feature>
<evidence type="ECO:0000313" key="10">
    <source>
        <dbReference type="EMBL" id="EPY53581.1"/>
    </source>
</evidence>
<dbReference type="AlphaFoldDB" id="S9XIX5"/>
<dbReference type="GO" id="GO:0005730">
    <property type="term" value="C:nucleolus"/>
    <property type="evidence" value="ECO:0007669"/>
    <property type="project" value="TreeGrafter"/>
</dbReference>
<feature type="compositionally biased region" description="Acidic residues" evidence="8">
    <location>
        <begin position="87"/>
        <end position="100"/>
    </location>
</feature>
<keyword evidence="4" id="KW-0547">Nucleotide-binding</keyword>
<dbReference type="InterPro" id="IPR030378">
    <property type="entry name" value="G_CP_dom"/>
</dbReference>
<name>S9XIX5_SCHCR</name>
<evidence type="ECO:0000256" key="6">
    <source>
        <dbReference type="ARBA" id="ARBA00023134"/>
    </source>
</evidence>
<accession>S9XIX5</accession>
<keyword evidence="2" id="KW-0813">Transport</keyword>
<dbReference type="InterPro" id="IPR014813">
    <property type="entry name" value="Gnl3_N_dom"/>
</dbReference>
<protein>
    <submittedName>
        <fullName evidence="10">GTPase Grn1</fullName>
    </submittedName>
</protein>
<dbReference type="OrthoDB" id="10266128at2759"/>
<organism evidence="10 11">
    <name type="scientific">Schizosaccharomyces cryophilus (strain OY26 / ATCC MYA-4695 / CBS 11777 / NBRC 106824 / NRRL Y48691)</name>
    <name type="common">Fission yeast</name>
    <dbReference type="NCBI Taxonomy" id="653667"/>
    <lineage>
        <taxon>Eukaryota</taxon>
        <taxon>Fungi</taxon>
        <taxon>Dikarya</taxon>
        <taxon>Ascomycota</taxon>
        <taxon>Taphrinomycotina</taxon>
        <taxon>Schizosaccharomycetes</taxon>
        <taxon>Schizosaccharomycetales</taxon>
        <taxon>Schizosaccharomycetaceae</taxon>
        <taxon>Schizosaccharomyces</taxon>
    </lineage>
</organism>
<dbReference type="Gene3D" id="1.10.1580.10">
    <property type="match status" value="1"/>
</dbReference>
<dbReference type="PANTHER" id="PTHR11089:SF30">
    <property type="entry name" value="GUANINE NUCLEOTIDE-BINDING PROTEIN-LIKE 3 HOMOLOG"/>
    <property type="match status" value="1"/>
</dbReference>
<keyword evidence="3" id="KW-0690">Ribosome biogenesis</keyword>
<dbReference type="RefSeq" id="XP_013021294.1">
    <property type="nucleotide sequence ID" value="XM_013165840.1"/>
</dbReference>
<evidence type="ECO:0000256" key="5">
    <source>
        <dbReference type="ARBA" id="ARBA00022927"/>
    </source>
</evidence>
<dbReference type="GO" id="GO:0005525">
    <property type="term" value="F:GTP binding"/>
    <property type="evidence" value="ECO:0007669"/>
    <property type="project" value="UniProtKB-KW"/>
</dbReference>
<feature type="compositionally biased region" description="Basic and acidic residues" evidence="8">
    <location>
        <begin position="56"/>
        <end position="86"/>
    </location>
</feature>
<dbReference type="InterPro" id="IPR027417">
    <property type="entry name" value="P-loop_NTPase"/>
</dbReference>
<dbReference type="GO" id="GO:0030684">
    <property type="term" value="C:preribosome"/>
    <property type="evidence" value="ECO:0007669"/>
    <property type="project" value="UniProtKB-ARBA"/>
</dbReference>
<gene>
    <name evidence="10" type="ORF">SPOG_03183</name>
</gene>
<dbReference type="STRING" id="653667.S9XIX5"/>
<dbReference type="GO" id="GO:0042273">
    <property type="term" value="P:ribosomal large subunit biogenesis"/>
    <property type="evidence" value="ECO:0007669"/>
    <property type="project" value="UniProtKB-ARBA"/>
</dbReference>
<feature type="domain" description="CP-type G" evidence="9">
    <location>
        <begin position="167"/>
        <end position="345"/>
    </location>
</feature>
<comment type="subcellular location">
    <subcellularLocation>
        <location evidence="1">Nucleus</location>
    </subcellularLocation>
</comment>
<dbReference type="Proteomes" id="UP000015464">
    <property type="component" value="Unassembled WGS sequence"/>
</dbReference>
<keyword evidence="11" id="KW-1185">Reference proteome</keyword>
<dbReference type="Pfam" id="PF01926">
    <property type="entry name" value="MMR_HSR1"/>
    <property type="match status" value="1"/>
</dbReference>
<dbReference type="OMA" id="FKLDGLW"/>
<evidence type="ECO:0000256" key="2">
    <source>
        <dbReference type="ARBA" id="ARBA00022448"/>
    </source>
</evidence>
<dbReference type="HOGENOM" id="CLU_011106_5_5_1"/>
<dbReference type="GeneID" id="25037500"/>
<sequence length="481" mass="53816">MVSIRKKSKRRTTRLRARIEKRAASSRRKERKLEKKNPQWKSRIPKDPGIPNSFPYKDRILADIEAQKRQREEEKIARKEAAKSEGDMDSDEDSEMEEERADGVDPMIAKIAEAAQARDSEEQQAEEEDGVIMDEDDDDNTPSLVEDDSPNTSERIVKGDTSRKAFDKEFKKAVELSDIVLYVLDARDPEGTRSKEVEQQVVASAAEEKRLVYVVNKIDLVPPEVLDRWLVYLRAHFPTLPLRSSSGSSGFKHKTYSANGTISALLKSLKSYSSKKKLKSSLTVSVIGYPNVGKSSVINALVNRSAVSRSTPCPAGSAAGMTRSLREVKLDSKLRLIDSPGIVFPTASKEDEHYRLVLLNAIPSSKIDDPVPAAAYILNYLNRIPGLLERMLSQYELPPLLNTSELDTATDFLVNIARKRGRLSRGGIPNLNAAASIIVNDWHAGHIQWWAEPETTTKETSASDDKQVVSQWAKEFDINEL</sequence>
<evidence type="ECO:0000256" key="8">
    <source>
        <dbReference type="SAM" id="MobiDB-lite"/>
    </source>
</evidence>